<dbReference type="PROSITE" id="PS51723">
    <property type="entry name" value="PEPTIDASE_M60"/>
    <property type="match status" value="1"/>
</dbReference>
<feature type="signal peptide" evidence="1">
    <location>
        <begin position="1"/>
        <end position="26"/>
    </location>
</feature>
<dbReference type="InterPro" id="IPR031161">
    <property type="entry name" value="Peptidase_M60_dom"/>
</dbReference>
<accession>A0AAD3DLW8</accession>
<dbReference type="SMART" id="SM01276">
    <property type="entry name" value="M60-like"/>
    <property type="match status" value="1"/>
</dbReference>
<feature type="chain" id="PRO_5042021577" description="Peptidase M60 domain-containing protein" evidence="1">
    <location>
        <begin position="27"/>
        <end position="792"/>
    </location>
</feature>
<feature type="domain" description="Peptidase M60" evidence="2">
    <location>
        <begin position="429"/>
        <end position="729"/>
    </location>
</feature>
<dbReference type="PANTHER" id="PTHR15730">
    <property type="entry name" value="EXPERIMENTAL AUTOIMMUNE PROSTATITIS ANTIGEN 2-RELATED"/>
    <property type="match status" value="1"/>
</dbReference>
<dbReference type="Pfam" id="PF13402">
    <property type="entry name" value="Peptidase_M60"/>
    <property type="match status" value="1"/>
</dbReference>
<evidence type="ECO:0000259" key="2">
    <source>
        <dbReference type="PROSITE" id="PS51723"/>
    </source>
</evidence>
<proteinExistence type="predicted"/>
<dbReference type="Pfam" id="PF17291">
    <property type="entry name" value="M60-like_N"/>
    <property type="match status" value="1"/>
</dbReference>
<name>A0AAD3DLW8_9CHLO</name>
<evidence type="ECO:0000313" key="3">
    <source>
        <dbReference type="EMBL" id="GFR42852.1"/>
    </source>
</evidence>
<sequence length="792" mass="86073">MRLLLQAPLLVAVFLLALHLAGMAKSQPTIAATTVDALNATMQTAVPAVLKGITTFSGARSWYASPYIIWSPRGFPVVLSASSNPHPVVSAVQLDSGSRVIALGHEGMLTDCCSANDAVDKLAVNAFNWLSDSQLGRTSLKIATLKSPYSPALTAIGKQLASRLGIKVTTSVLTVDQILTTPIRNLPDIYWIDSYTTYTAAQVITLLNYVNKYGGNLIVTGHAWYWSYSHDENPLTGHPVNAVLWPLGLGLTTNGEDGFQDPVPQIPNTWLYYNANYTLSRLLEAATKLGRPFDTTMYLNAIDCLNQLLYTLPGQYSPALPATAPNKPFQPVWNTLLAARNTSAPGVGPNKPFAPWAAHPASFLGPAIDAAITRNGDIVNLKPSKSAPLYPGMPFPNTSKPSPDPITLTINTTYTGVMMGMPMSGSGDQVWRSTGLYAPAGAIVNVTVEAKGVGKGLLVQIGAHTDGLEYKNPWYRVPDAVASWPLNSANMSVGSPLGGLIFIVVPKGLNATVGSLQVTIRGALRAPYYQFGVTTAADWVNTIRYYPAPWAELDNGKIVLMVPSAAIRNMTDPAPLMVFWNKVMDGMAWLSNMSPDRPRAERFLVDADISAGWMHSGYPIMAYDDPEVWQEVLNVTRLMTEGAWGPFHELGHNHQWSDMQFSGTGESFNNLFSVYTEEKVAGVPLTGSAAPKARAAARKAYLNNGANWKEDWNVWVALDTYLQLQKGFGWGFYRNVFAAYQKMTTSPEDAVQTWIQVTSKVANRNLVPFYSAWGFPVSQDTKDAVSTLPAWT</sequence>
<organism evidence="3 4">
    <name type="scientific">Astrephomene gubernaculifera</name>
    <dbReference type="NCBI Taxonomy" id="47775"/>
    <lineage>
        <taxon>Eukaryota</taxon>
        <taxon>Viridiplantae</taxon>
        <taxon>Chlorophyta</taxon>
        <taxon>core chlorophytes</taxon>
        <taxon>Chlorophyceae</taxon>
        <taxon>CS clade</taxon>
        <taxon>Chlamydomonadales</taxon>
        <taxon>Astrephomenaceae</taxon>
        <taxon>Astrephomene</taxon>
    </lineage>
</organism>
<dbReference type="AlphaFoldDB" id="A0AAD3DLW8"/>
<protein>
    <recommendedName>
        <fullName evidence="2">Peptidase M60 domain-containing protein</fullName>
    </recommendedName>
</protein>
<dbReference type="InterPro" id="IPR035423">
    <property type="entry name" value="M60-like_N"/>
</dbReference>
<gene>
    <name evidence="3" type="ORF">Agub_g3810</name>
</gene>
<dbReference type="Gene3D" id="3.40.390.80">
    <property type="entry name" value="Peptidase M60, enhancin-like domain 2"/>
    <property type="match status" value="1"/>
</dbReference>
<dbReference type="GO" id="GO:0005886">
    <property type="term" value="C:plasma membrane"/>
    <property type="evidence" value="ECO:0007669"/>
    <property type="project" value="TreeGrafter"/>
</dbReference>
<keyword evidence="1" id="KW-0732">Signal</keyword>
<evidence type="ECO:0000256" key="1">
    <source>
        <dbReference type="SAM" id="SignalP"/>
    </source>
</evidence>
<keyword evidence="4" id="KW-1185">Reference proteome</keyword>
<dbReference type="GO" id="GO:0090314">
    <property type="term" value="P:positive regulation of protein targeting to membrane"/>
    <property type="evidence" value="ECO:0007669"/>
    <property type="project" value="TreeGrafter"/>
</dbReference>
<evidence type="ECO:0000313" key="4">
    <source>
        <dbReference type="Proteomes" id="UP001054857"/>
    </source>
</evidence>
<dbReference type="Proteomes" id="UP001054857">
    <property type="component" value="Unassembled WGS sequence"/>
</dbReference>
<dbReference type="GO" id="GO:0044325">
    <property type="term" value="F:transmembrane transporter binding"/>
    <property type="evidence" value="ECO:0007669"/>
    <property type="project" value="TreeGrafter"/>
</dbReference>
<dbReference type="PANTHER" id="PTHR15730:SF5">
    <property type="entry name" value="SI:CH211-210B2.2-RELATED"/>
    <property type="match status" value="1"/>
</dbReference>
<reference evidence="3 4" key="1">
    <citation type="journal article" date="2021" name="Sci. Rep.">
        <title>Genome sequencing of the multicellular alga Astrephomene provides insights into convergent evolution of germ-soma differentiation.</title>
        <authorList>
            <person name="Yamashita S."/>
            <person name="Yamamoto K."/>
            <person name="Matsuzaki R."/>
            <person name="Suzuki S."/>
            <person name="Yamaguchi H."/>
            <person name="Hirooka S."/>
            <person name="Minakuchi Y."/>
            <person name="Miyagishima S."/>
            <person name="Kawachi M."/>
            <person name="Toyoda A."/>
            <person name="Nozaki H."/>
        </authorList>
    </citation>
    <scope>NUCLEOTIDE SEQUENCE [LARGE SCALE GENOMIC DNA]</scope>
    <source>
        <strain evidence="3 4">NIES-4017</strain>
    </source>
</reference>
<dbReference type="Gene3D" id="1.10.390.30">
    <property type="entry name" value="Peptidase M60, enhancin-like domain 3"/>
    <property type="match status" value="1"/>
</dbReference>
<dbReference type="EMBL" id="BMAR01000004">
    <property type="protein sequence ID" value="GFR42852.1"/>
    <property type="molecule type" value="Genomic_DNA"/>
</dbReference>
<dbReference type="InterPro" id="IPR042279">
    <property type="entry name" value="Pep_M60_3"/>
</dbReference>
<dbReference type="InterPro" id="IPR051244">
    <property type="entry name" value="TCAF"/>
</dbReference>
<comment type="caution">
    <text evidence="3">The sequence shown here is derived from an EMBL/GenBank/DDBJ whole genome shotgun (WGS) entry which is preliminary data.</text>
</comment>